<protein>
    <recommendedName>
        <fullName evidence="3">LysM domain-containing protein</fullName>
    </recommendedName>
</protein>
<dbReference type="Gene3D" id="3.10.350.10">
    <property type="entry name" value="LysM domain"/>
    <property type="match status" value="1"/>
</dbReference>
<dbReference type="PANTHER" id="PTHR20932:SF8">
    <property type="entry name" value="LD22649P"/>
    <property type="match status" value="1"/>
</dbReference>
<dbReference type="Proteomes" id="UP001530377">
    <property type="component" value="Unassembled WGS sequence"/>
</dbReference>
<evidence type="ECO:0000313" key="2">
    <source>
        <dbReference type="Proteomes" id="UP001530377"/>
    </source>
</evidence>
<reference evidence="1 2" key="1">
    <citation type="submission" date="2024-10" db="EMBL/GenBank/DDBJ databases">
        <title>Updated reference genomes for cyclostephanoid diatoms.</title>
        <authorList>
            <person name="Roberts W.R."/>
            <person name="Alverson A.J."/>
        </authorList>
    </citation>
    <scope>NUCLEOTIDE SEQUENCE [LARGE SCALE GENOMIC DNA]</scope>
    <source>
        <strain evidence="1 2">AJA228-03</strain>
    </source>
</reference>
<organism evidence="1 2">
    <name type="scientific">Cyclostephanos tholiformis</name>
    <dbReference type="NCBI Taxonomy" id="382380"/>
    <lineage>
        <taxon>Eukaryota</taxon>
        <taxon>Sar</taxon>
        <taxon>Stramenopiles</taxon>
        <taxon>Ochrophyta</taxon>
        <taxon>Bacillariophyta</taxon>
        <taxon>Coscinodiscophyceae</taxon>
        <taxon>Thalassiosirophycidae</taxon>
        <taxon>Stephanodiscales</taxon>
        <taxon>Stephanodiscaceae</taxon>
        <taxon>Cyclostephanos</taxon>
    </lineage>
</organism>
<evidence type="ECO:0000313" key="1">
    <source>
        <dbReference type="EMBL" id="KAL3808376.1"/>
    </source>
</evidence>
<keyword evidence="2" id="KW-1185">Reference proteome</keyword>
<dbReference type="InterPro" id="IPR045030">
    <property type="entry name" value="LYSM1-4"/>
</dbReference>
<proteinExistence type="predicted"/>
<dbReference type="CDD" id="cd00118">
    <property type="entry name" value="LysM"/>
    <property type="match status" value="1"/>
</dbReference>
<feature type="non-terminal residue" evidence="1">
    <location>
        <position position="1"/>
    </location>
</feature>
<accession>A0ABD3RDJ2</accession>
<name>A0ABD3RDJ2_9STRA</name>
<dbReference type="Pfam" id="PF14555">
    <property type="entry name" value="UBA_4"/>
    <property type="match status" value="1"/>
</dbReference>
<sequence length="204" mass="21822">AGLTDPLPNPPKGQEWSWDPSTREWKLVPVTTTTTLASHRIDRIIGSVDRREHRVLETDTFAGICLKYGITPVSLRRANDMLGDDLKLAPDVLVIPPMGGEGVGSSRRGGGEAQTKEEKIASLVSRARLLSSTMRVGGGGGSAVADEGLSNSEARAYLEMADWDVNAAIGNIEEDISWSSGVREAETLGDRAMQMVMTVGSSLD</sequence>
<dbReference type="InterPro" id="IPR036779">
    <property type="entry name" value="LysM_dom_sf"/>
</dbReference>
<dbReference type="PANTHER" id="PTHR20932">
    <property type="entry name" value="LYSM AND PUTATIVE PEPTIDOGLYCAN-BINDING DOMAIN-CONTAINING PROTEIN"/>
    <property type="match status" value="1"/>
</dbReference>
<evidence type="ECO:0008006" key="3">
    <source>
        <dbReference type="Google" id="ProtNLM"/>
    </source>
</evidence>
<comment type="caution">
    <text evidence="1">The sequence shown here is derived from an EMBL/GenBank/DDBJ whole genome shotgun (WGS) entry which is preliminary data.</text>
</comment>
<dbReference type="AlphaFoldDB" id="A0ABD3RDJ2"/>
<dbReference type="InterPro" id="IPR018392">
    <property type="entry name" value="LysM"/>
</dbReference>
<dbReference type="CDD" id="cd14273">
    <property type="entry name" value="UBA_TAP-C_like"/>
    <property type="match status" value="1"/>
</dbReference>
<gene>
    <name evidence="1" type="ORF">ACHAXA_005347</name>
</gene>
<dbReference type="EMBL" id="JALLPB020000516">
    <property type="protein sequence ID" value="KAL3808376.1"/>
    <property type="molecule type" value="Genomic_DNA"/>
</dbReference>